<feature type="region of interest" description="Disordered" evidence="5">
    <location>
        <begin position="169"/>
        <end position="188"/>
    </location>
</feature>
<dbReference type="PANTHER" id="PTHR34298:SF2">
    <property type="entry name" value="SEGREGATION AND CONDENSATION PROTEIN B"/>
    <property type="match status" value="1"/>
</dbReference>
<dbReference type="RefSeq" id="WP_009057179.1">
    <property type="nucleotide sequence ID" value="NZ_AJYA01000062.1"/>
</dbReference>
<dbReference type="Gene3D" id="1.10.10.10">
    <property type="entry name" value="Winged helix-like DNA-binding domain superfamily/Winged helix DNA-binding domain"/>
    <property type="match status" value="2"/>
</dbReference>
<name>I5BUW3_9BACT</name>
<evidence type="ECO:0000256" key="4">
    <source>
        <dbReference type="ARBA" id="ARBA00023306"/>
    </source>
</evidence>
<dbReference type="OrthoDB" id="9806226at2"/>
<proteinExistence type="predicted"/>
<dbReference type="STRING" id="1189621.A3SI_18171"/>
<keyword evidence="4" id="KW-0131">Cell cycle</keyword>
<reference evidence="6 7" key="1">
    <citation type="submission" date="2012-05" db="EMBL/GenBank/DDBJ databases">
        <title>Genome sequence of Nitritalea halalkaliphila LW7.</title>
        <authorList>
            <person name="Jangir P.K."/>
            <person name="Singh A."/>
            <person name="Shivaji S."/>
            <person name="Sharma R."/>
        </authorList>
    </citation>
    <scope>NUCLEOTIDE SEQUENCE [LARGE SCALE GENOMIC DNA]</scope>
    <source>
        <strain evidence="6 7">LW7</strain>
    </source>
</reference>
<dbReference type="PIRSF" id="PIRSF019345">
    <property type="entry name" value="ScpB"/>
    <property type="match status" value="1"/>
</dbReference>
<evidence type="ECO:0000256" key="2">
    <source>
        <dbReference type="ARBA" id="ARBA00022618"/>
    </source>
</evidence>
<evidence type="ECO:0000256" key="1">
    <source>
        <dbReference type="ARBA" id="ARBA00022490"/>
    </source>
</evidence>
<dbReference type="GO" id="GO:0051301">
    <property type="term" value="P:cell division"/>
    <property type="evidence" value="ECO:0007669"/>
    <property type="project" value="UniProtKB-KW"/>
</dbReference>
<dbReference type="EMBL" id="AJYA01000062">
    <property type="protein sequence ID" value="EIM73365.1"/>
    <property type="molecule type" value="Genomic_DNA"/>
</dbReference>
<evidence type="ECO:0000256" key="5">
    <source>
        <dbReference type="SAM" id="MobiDB-lite"/>
    </source>
</evidence>
<gene>
    <name evidence="6" type="ORF">A3SI_18171</name>
</gene>
<sequence length="188" mass="21482">MLERHVEALVFCSTAPIKVREIQACLEDMFGTVVEEAHIQEALERLRVRYADEQFSFGLEQLSGGYQFLSKPAYHPALSVLLKQQTKRRLSVAQMETLAIIAYKQPVTKSEIEHIRGVNCDYAVGKLLEKELITIRGKSDAIGRPLLYGTSDKFMEYFSINDLRDLPQPKDFSAEENEIGLELKERED</sequence>
<dbReference type="Proteomes" id="UP000005551">
    <property type="component" value="Unassembled WGS sequence"/>
</dbReference>
<comment type="caution">
    <text evidence="6">The sequence shown here is derived from an EMBL/GenBank/DDBJ whole genome shotgun (WGS) entry which is preliminary data.</text>
</comment>
<keyword evidence="3" id="KW-0159">Chromosome partition</keyword>
<evidence type="ECO:0000256" key="3">
    <source>
        <dbReference type="ARBA" id="ARBA00022829"/>
    </source>
</evidence>
<dbReference type="NCBIfam" id="TIGR00281">
    <property type="entry name" value="SMC-Scp complex subunit ScpB"/>
    <property type="match status" value="1"/>
</dbReference>
<keyword evidence="2" id="KW-0132">Cell division</keyword>
<keyword evidence="1" id="KW-0963">Cytoplasm</keyword>
<keyword evidence="7" id="KW-1185">Reference proteome</keyword>
<dbReference type="PATRIC" id="fig|1189621.3.peg.3771"/>
<evidence type="ECO:0000313" key="6">
    <source>
        <dbReference type="EMBL" id="EIM73365.1"/>
    </source>
</evidence>
<dbReference type="GO" id="GO:0051304">
    <property type="term" value="P:chromosome separation"/>
    <property type="evidence" value="ECO:0007669"/>
    <property type="project" value="InterPro"/>
</dbReference>
<dbReference type="Pfam" id="PF04079">
    <property type="entry name" value="SMC_ScpB"/>
    <property type="match status" value="1"/>
</dbReference>
<dbReference type="InterPro" id="IPR036388">
    <property type="entry name" value="WH-like_DNA-bd_sf"/>
</dbReference>
<dbReference type="InterPro" id="IPR005234">
    <property type="entry name" value="ScpB_csome_segregation"/>
</dbReference>
<dbReference type="SUPFAM" id="SSF46785">
    <property type="entry name" value="Winged helix' DNA-binding domain"/>
    <property type="match status" value="2"/>
</dbReference>
<dbReference type="PANTHER" id="PTHR34298">
    <property type="entry name" value="SEGREGATION AND CONDENSATION PROTEIN B"/>
    <property type="match status" value="1"/>
</dbReference>
<protein>
    <submittedName>
        <fullName evidence="6">Chromosome segregation and condensation protein ScpB</fullName>
    </submittedName>
</protein>
<accession>I5BUW3</accession>
<dbReference type="InterPro" id="IPR036390">
    <property type="entry name" value="WH_DNA-bd_sf"/>
</dbReference>
<dbReference type="AlphaFoldDB" id="I5BUW3"/>
<organism evidence="6 7">
    <name type="scientific">Nitritalea halalkaliphila LW7</name>
    <dbReference type="NCBI Taxonomy" id="1189621"/>
    <lineage>
        <taxon>Bacteria</taxon>
        <taxon>Pseudomonadati</taxon>
        <taxon>Bacteroidota</taxon>
        <taxon>Cytophagia</taxon>
        <taxon>Cytophagales</taxon>
        <taxon>Cyclobacteriaceae</taxon>
        <taxon>Nitritalea</taxon>
    </lineage>
</organism>
<evidence type="ECO:0000313" key="7">
    <source>
        <dbReference type="Proteomes" id="UP000005551"/>
    </source>
</evidence>